<protein>
    <submittedName>
        <fullName evidence="1">Uncharacterized protein</fullName>
    </submittedName>
</protein>
<accession>A0A232LW97</accession>
<dbReference type="EMBL" id="NPHW01004177">
    <property type="protein sequence ID" value="OXV08344.1"/>
    <property type="molecule type" value="Genomic_DNA"/>
</dbReference>
<reference evidence="1 2" key="1">
    <citation type="journal article" date="2015" name="Environ. Microbiol.">
        <title>Metagenome sequence of Elaphomyces granulatus from sporocarp tissue reveals Ascomycota ectomycorrhizal fingerprints of genome expansion and a Proteobacteria-rich microbiome.</title>
        <authorList>
            <person name="Quandt C.A."/>
            <person name="Kohler A."/>
            <person name="Hesse C.N."/>
            <person name="Sharpton T.J."/>
            <person name="Martin F."/>
            <person name="Spatafora J.W."/>
        </authorList>
    </citation>
    <scope>NUCLEOTIDE SEQUENCE [LARGE SCALE GENOMIC DNA]</scope>
    <source>
        <strain evidence="1 2">OSC145934</strain>
    </source>
</reference>
<evidence type="ECO:0000313" key="1">
    <source>
        <dbReference type="EMBL" id="OXV08344.1"/>
    </source>
</evidence>
<sequence>MRWQVDTPMVLSENFLVNIKIM</sequence>
<name>A0A232LW97_9EURO</name>
<comment type="caution">
    <text evidence="1">The sequence shown here is derived from an EMBL/GenBank/DDBJ whole genome shotgun (WGS) entry which is preliminary data.</text>
</comment>
<proteinExistence type="predicted"/>
<keyword evidence="2" id="KW-1185">Reference proteome</keyword>
<dbReference type="Proteomes" id="UP000243515">
    <property type="component" value="Unassembled WGS sequence"/>
</dbReference>
<evidence type="ECO:0000313" key="2">
    <source>
        <dbReference type="Proteomes" id="UP000243515"/>
    </source>
</evidence>
<gene>
    <name evidence="1" type="ORF">Egran_03893</name>
</gene>
<dbReference type="AlphaFoldDB" id="A0A232LW97"/>
<organism evidence="1 2">
    <name type="scientific">Elaphomyces granulatus</name>
    <dbReference type="NCBI Taxonomy" id="519963"/>
    <lineage>
        <taxon>Eukaryota</taxon>
        <taxon>Fungi</taxon>
        <taxon>Dikarya</taxon>
        <taxon>Ascomycota</taxon>
        <taxon>Pezizomycotina</taxon>
        <taxon>Eurotiomycetes</taxon>
        <taxon>Eurotiomycetidae</taxon>
        <taxon>Eurotiales</taxon>
        <taxon>Elaphomycetaceae</taxon>
        <taxon>Elaphomyces</taxon>
    </lineage>
</organism>